<dbReference type="Gene3D" id="3.10.50.40">
    <property type="match status" value="1"/>
</dbReference>
<keyword evidence="1" id="KW-0677">Repeat</keyword>
<organism evidence="5 6">
    <name type="scientific">Polysphondylium violaceum</name>
    <dbReference type="NCBI Taxonomy" id="133409"/>
    <lineage>
        <taxon>Eukaryota</taxon>
        <taxon>Amoebozoa</taxon>
        <taxon>Evosea</taxon>
        <taxon>Eumycetozoa</taxon>
        <taxon>Dictyostelia</taxon>
        <taxon>Dictyosteliales</taxon>
        <taxon>Dictyosteliaceae</taxon>
        <taxon>Polysphondylium</taxon>
    </lineage>
</organism>
<dbReference type="PANTHER" id="PTHR46512:SF6">
    <property type="entry name" value="PEPTIDYLPROLYL ISOMERASE"/>
    <property type="match status" value="1"/>
</dbReference>
<dbReference type="GO" id="GO:0003755">
    <property type="term" value="F:peptidyl-prolyl cis-trans isomerase activity"/>
    <property type="evidence" value="ECO:0007669"/>
    <property type="project" value="UniProtKB-KW"/>
</dbReference>
<dbReference type="InterPro" id="IPR046357">
    <property type="entry name" value="PPIase_dom_sf"/>
</dbReference>
<dbReference type="PROSITE" id="PS50059">
    <property type="entry name" value="FKBP_PPIASE"/>
    <property type="match status" value="1"/>
</dbReference>
<evidence type="ECO:0000313" key="5">
    <source>
        <dbReference type="EMBL" id="KAF2069063.1"/>
    </source>
</evidence>
<reference evidence="5" key="1">
    <citation type="submission" date="2020-01" db="EMBL/GenBank/DDBJ databases">
        <title>Development of genomics and gene disruption for Polysphondylium violaceum indicates a role for the polyketide synthase stlB in stalk morphogenesis.</title>
        <authorList>
            <person name="Narita B."/>
            <person name="Kawabe Y."/>
            <person name="Kin K."/>
            <person name="Saito T."/>
            <person name="Gibbs R."/>
            <person name="Kuspa A."/>
            <person name="Muzny D."/>
            <person name="Queller D."/>
            <person name="Richards S."/>
            <person name="Strassman J."/>
            <person name="Sucgang R."/>
            <person name="Worley K."/>
            <person name="Schaap P."/>
        </authorList>
    </citation>
    <scope>NUCLEOTIDE SEQUENCE</scope>
    <source>
        <strain evidence="5">QSvi11</strain>
    </source>
</reference>
<dbReference type="InterPro" id="IPR050754">
    <property type="entry name" value="FKBP4/5/8-like"/>
</dbReference>
<gene>
    <name evidence="5" type="ORF">CYY_009619</name>
</gene>
<keyword evidence="2" id="KW-0802">TPR repeat</keyword>
<dbReference type="Pfam" id="PF00254">
    <property type="entry name" value="FKBP_C"/>
    <property type="match status" value="1"/>
</dbReference>
<dbReference type="SUPFAM" id="SSF48452">
    <property type="entry name" value="TPR-like"/>
    <property type="match status" value="1"/>
</dbReference>
<dbReference type="SUPFAM" id="SSF54534">
    <property type="entry name" value="FKBP-like"/>
    <property type="match status" value="1"/>
</dbReference>
<dbReference type="InterPro" id="IPR011990">
    <property type="entry name" value="TPR-like_helical_dom_sf"/>
</dbReference>
<accession>A0A8J4PLD9</accession>
<dbReference type="EMBL" id="AJWJ01000758">
    <property type="protein sequence ID" value="KAF2069063.1"/>
    <property type="molecule type" value="Genomic_DNA"/>
</dbReference>
<dbReference type="Proteomes" id="UP000695562">
    <property type="component" value="Unassembled WGS sequence"/>
</dbReference>
<name>A0A8J4PLD9_9MYCE</name>
<dbReference type="Gene3D" id="1.25.40.10">
    <property type="entry name" value="Tetratricopeptide repeat domain"/>
    <property type="match status" value="1"/>
</dbReference>
<keyword evidence="3" id="KW-0413">Isomerase</keyword>
<sequence>MEISMDHHQAILIPYDVNKPFQTITVSKKDTSIDVLKYLDSKEFLIEYISKQDVSYIYFPKVEKYTDDMEVLRNERASLLVRRTGSKVFCGNAIFIRSTVPRKEGVHSAHPVDITVEQFQRVYQYITNPPIVHAFDFEGNLESYSDLVDVILNPSTFNFPDGDIWIEKKNQNAILNEYYSRCIGLTTAEPLYEAFGQGGPFVSFFKVDKELTIYSSVQSTKSKARMVLSHRLLRYYIYRQQNLFFGTEFTFDNGYQEYIESKEKDAQERIEYQQKKAEQLKQQQLEGGVPDGPDIKMVDTPTVTQELKEEDIEIYDLLNNSKIIKKVTTKTSSTACPSFGDQVSMSFRLYCENKMIGEDSGKILFVIGESNNIVGLHIALMNMSPGEKASVLIHPDFAYGDLGIPNLIPPQTPVRVEVHMMSIDSRCNPSKLKLHLMTTQQKIEAAKKIRTMTKNFFSANQIGKCIKLYRSAVNYVELENLGKFETQELFDQWKDEAIAIFINLAICYSRIQRWDRVYLYAKKAGICGDEDNPKVHFWFSRCAEVKNDYENAIVEMLNSQNADYNNTYMKPEQYQTRLSHLKKLLNKQTQAEKNMYKKIFENFVEDVDVNQDEILQEESKDIEMDTLND</sequence>
<keyword evidence="3" id="KW-0697">Rotamase</keyword>
<dbReference type="EC" id="5.2.1.8" evidence="3"/>
<evidence type="ECO:0000256" key="2">
    <source>
        <dbReference type="ARBA" id="ARBA00022803"/>
    </source>
</evidence>
<evidence type="ECO:0000313" key="6">
    <source>
        <dbReference type="Proteomes" id="UP000695562"/>
    </source>
</evidence>
<keyword evidence="6" id="KW-1185">Reference proteome</keyword>
<proteinExistence type="predicted"/>
<evidence type="ECO:0000256" key="1">
    <source>
        <dbReference type="ARBA" id="ARBA00022737"/>
    </source>
</evidence>
<comment type="caution">
    <text evidence="5">The sequence shown here is derived from an EMBL/GenBank/DDBJ whole genome shotgun (WGS) entry which is preliminary data.</text>
</comment>
<protein>
    <recommendedName>
        <fullName evidence="3">peptidylprolyl isomerase</fullName>
        <ecNumber evidence="3">5.2.1.8</ecNumber>
    </recommendedName>
</protein>
<dbReference type="OrthoDB" id="1902587at2759"/>
<feature type="domain" description="PPIase FKBP-type" evidence="4">
    <location>
        <begin position="340"/>
        <end position="424"/>
    </location>
</feature>
<dbReference type="InterPro" id="IPR001179">
    <property type="entry name" value="PPIase_FKBP_dom"/>
</dbReference>
<evidence type="ECO:0000256" key="3">
    <source>
        <dbReference type="PROSITE-ProRule" id="PRU00277"/>
    </source>
</evidence>
<comment type="catalytic activity">
    <reaction evidence="3">
        <text>[protein]-peptidylproline (omega=180) = [protein]-peptidylproline (omega=0)</text>
        <dbReference type="Rhea" id="RHEA:16237"/>
        <dbReference type="Rhea" id="RHEA-COMP:10747"/>
        <dbReference type="Rhea" id="RHEA-COMP:10748"/>
        <dbReference type="ChEBI" id="CHEBI:83833"/>
        <dbReference type="ChEBI" id="CHEBI:83834"/>
        <dbReference type="EC" id="5.2.1.8"/>
    </reaction>
</comment>
<dbReference type="AlphaFoldDB" id="A0A8J4PLD9"/>
<dbReference type="PANTHER" id="PTHR46512">
    <property type="entry name" value="PEPTIDYLPROLYL ISOMERASE"/>
    <property type="match status" value="1"/>
</dbReference>
<evidence type="ECO:0000259" key="4">
    <source>
        <dbReference type="PROSITE" id="PS50059"/>
    </source>
</evidence>